<keyword evidence="1" id="KW-0031">Aminopeptidase</keyword>
<accession>A0A1G9IQ19</accession>
<organism evidence="1 2">
    <name type="scientific">Halarsenatibacter silvermanii</name>
    <dbReference type="NCBI Taxonomy" id="321763"/>
    <lineage>
        <taxon>Bacteria</taxon>
        <taxon>Bacillati</taxon>
        <taxon>Bacillota</taxon>
        <taxon>Clostridia</taxon>
        <taxon>Halanaerobiales</taxon>
        <taxon>Halarsenatibacteraceae</taxon>
        <taxon>Halarsenatibacter</taxon>
    </lineage>
</organism>
<reference evidence="1 2" key="1">
    <citation type="submission" date="2016-10" db="EMBL/GenBank/DDBJ databases">
        <authorList>
            <person name="de Groot N.N."/>
        </authorList>
    </citation>
    <scope>NUCLEOTIDE SEQUENCE [LARGE SCALE GENOMIC DNA]</scope>
    <source>
        <strain evidence="1 2">SLAS-1</strain>
    </source>
</reference>
<proteinExistence type="predicted"/>
<dbReference type="Proteomes" id="UP000199476">
    <property type="component" value="Unassembled WGS sequence"/>
</dbReference>
<dbReference type="InterPro" id="IPR036177">
    <property type="entry name" value="Peptidase_M55_sf"/>
</dbReference>
<keyword evidence="1" id="KW-0645">Protease</keyword>
<protein>
    <submittedName>
        <fullName evidence="1">D-aminopeptidase DppA. Metallo peptidase. MEROPS family M55</fullName>
    </submittedName>
</protein>
<dbReference type="GO" id="GO:0004177">
    <property type="term" value="F:aminopeptidase activity"/>
    <property type="evidence" value="ECO:0007669"/>
    <property type="project" value="UniProtKB-KW"/>
</dbReference>
<name>A0A1G9IQ19_9FIRM</name>
<dbReference type="CDD" id="cd08663">
    <property type="entry name" value="DAP_dppA_1"/>
    <property type="match status" value="1"/>
</dbReference>
<dbReference type="Gene3D" id="3.30.1360.130">
    <property type="entry name" value="Dipeptide transport protein"/>
    <property type="match status" value="1"/>
</dbReference>
<dbReference type="OrthoDB" id="9785420at2"/>
<dbReference type="RefSeq" id="WP_089758160.1">
    <property type="nucleotide sequence ID" value="NZ_FNGO01000003.1"/>
</dbReference>
<keyword evidence="2" id="KW-1185">Reference proteome</keyword>
<evidence type="ECO:0000313" key="2">
    <source>
        <dbReference type="Proteomes" id="UP000199476"/>
    </source>
</evidence>
<dbReference type="Pfam" id="PF04951">
    <property type="entry name" value="Peptidase_M55"/>
    <property type="match status" value="1"/>
</dbReference>
<dbReference type="InterPro" id="IPR007035">
    <property type="entry name" value="Peptidase_M55"/>
</dbReference>
<dbReference type="Gene3D" id="3.40.50.10780">
    <property type="entry name" value="Dipeptide transport protein"/>
    <property type="match status" value="1"/>
</dbReference>
<dbReference type="AlphaFoldDB" id="A0A1G9IQ19"/>
<evidence type="ECO:0000313" key="1">
    <source>
        <dbReference type="EMBL" id="SDL27252.1"/>
    </source>
</evidence>
<dbReference type="InterPro" id="IPR027476">
    <property type="entry name" value="DppA_N"/>
</dbReference>
<keyword evidence="1" id="KW-0378">Hydrolase</keyword>
<dbReference type="EMBL" id="FNGO01000003">
    <property type="protein sequence ID" value="SDL27252.1"/>
    <property type="molecule type" value="Genomic_DNA"/>
</dbReference>
<dbReference type="SUPFAM" id="SSF63992">
    <property type="entry name" value="Dipeptide transport protein"/>
    <property type="match status" value="1"/>
</dbReference>
<sequence length="354" mass="38990">MMDNISVYISVDMEGVAPVTDKKEVERGNPEFEKACQFMTEEANAAVRGAFAGGAERIVVRDAHESARNLNPEKLDSRAELIRGLSGKPCGMMDGLDESFDLAFFVGYHAGPDSRDAVISHAYSHRFNAISINGHAVNEAILNSLWARNLKVEPALITGDVKACKQTKNLLPDIETVFVKKGLGEAVHSLSPDKACQLIESQAEEILNRKTSRENVSLSTPHDLQPVFARLENAIRAANCSEAKIEDARTVNFSRENKEILQNQPLTGRIHSKLALKSKGDRSCLQKNYLLPGIETASKKIRLSPPYDLQLVFSGKEDAIKAANYPGVVREDAYTVIFPAEDINELMTFISFVS</sequence>
<dbReference type="STRING" id="321763.SAMN04488692_10331"/>
<gene>
    <name evidence="1" type="ORF">SAMN04488692_10331</name>
</gene>